<comment type="caution">
    <text evidence="1">The sequence shown here is derived from an EMBL/GenBank/DDBJ whole genome shotgun (WGS) entry which is preliminary data.</text>
</comment>
<protein>
    <submittedName>
        <fullName evidence="1">Uncharacterized protein</fullName>
    </submittedName>
</protein>
<evidence type="ECO:0000313" key="1">
    <source>
        <dbReference type="EMBL" id="KAF5396991.1"/>
    </source>
</evidence>
<organism evidence="1 2">
    <name type="scientific">Paragonimus heterotremus</name>
    <dbReference type="NCBI Taxonomy" id="100268"/>
    <lineage>
        <taxon>Eukaryota</taxon>
        <taxon>Metazoa</taxon>
        <taxon>Spiralia</taxon>
        <taxon>Lophotrochozoa</taxon>
        <taxon>Platyhelminthes</taxon>
        <taxon>Trematoda</taxon>
        <taxon>Digenea</taxon>
        <taxon>Plagiorchiida</taxon>
        <taxon>Troglotremata</taxon>
        <taxon>Troglotrematidae</taxon>
        <taxon>Paragonimus</taxon>
    </lineage>
</organism>
<dbReference type="Proteomes" id="UP000748531">
    <property type="component" value="Unassembled WGS sequence"/>
</dbReference>
<name>A0A8J4T2J8_9TREM</name>
<reference evidence="1" key="1">
    <citation type="submission" date="2019-05" db="EMBL/GenBank/DDBJ databases">
        <title>Annotation for the trematode Paragonimus heterotremus.</title>
        <authorList>
            <person name="Choi Y.-J."/>
        </authorList>
    </citation>
    <scope>NUCLEOTIDE SEQUENCE</scope>
    <source>
        <strain evidence="1">LC</strain>
    </source>
</reference>
<evidence type="ECO:0000313" key="2">
    <source>
        <dbReference type="Proteomes" id="UP000748531"/>
    </source>
</evidence>
<dbReference type="EMBL" id="LUCH01006959">
    <property type="protein sequence ID" value="KAF5396991.1"/>
    <property type="molecule type" value="Genomic_DNA"/>
</dbReference>
<proteinExistence type="predicted"/>
<keyword evidence="2" id="KW-1185">Reference proteome</keyword>
<sequence>MEFHPPKRYYLSFLQTIERTFPMQITREGCECKSRECVLKLVHFHFQRQSNKNTNLDVD</sequence>
<gene>
    <name evidence="1" type="ORF">PHET_09803</name>
</gene>
<accession>A0A8J4T2J8</accession>
<dbReference type="AlphaFoldDB" id="A0A8J4T2J8"/>